<evidence type="ECO:0000313" key="3">
    <source>
        <dbReference type="EMBL" id="GHA74586.1"/>
    </source>
</evidence>
<accession>A0A8J3CN88</accession>
<gene>
    <name evidence="3" type="ORF">GCM10009007_14550</name>
</gene>
<evidence type="ECO:0000313" key="4">
    <source>
        <dbReference type="Proteomes" id="UP000614287"/>
    </source>
</evidence>
<feature type="region of interest" description="Disordered" evidence="1">
    <location>
        <begin position="230"/>
        <end position="274"/>
    </location>
</feature>
<evidence type="ECO:0008006" key="5">
    <source>
        <dbReference type="Google" id="ProtNLM"/>
    </source>
</evidence>
<comment type="caution">
    <text evidence="3">The sequence shown here is derived from an EMBL/GenBank/DDBJ whole genome shotgun (WGS) entry which is preliminary data.</text>
</comment>
<evidence type="ECO:0000256" key="1">
    <source>
        <dbReference type="SAM" id="MobiDB-lite"/>
    </source>
</evidence>
<dbReference type="RefSeq" id="WP_189493286.1">
    <property type="nucleotide sequence ID" value="NZ_BMZG01000007.1"/>
</dbReference>
<evidence type="ECO:0000256" key="2">
    <source>
        <dbReference type="SAM" id="SignalP"/>
    </source>
</evidence>
<feature type="compositionally biased region" description="Polar residues" evidence="1">
    <location>
        <begin position="253"/>
        <end position="263"/>
    </location>
</feature>
<proteinExistence type="predicted"/>
<keyword evidence="4" id="KW-1185">Reference proteome</keyword>
<feature type="compositionally biased region" description="Basic and acidic residues" evidence="1">
    <location>
        <begin position="238"/>
        <end position="252"/>
    </location>
</feature>
<feature type="signal peptide" evidence="2">
    <location>
        <begin position="1"/>
        <end position="20"/>
    </location>
</feature>
<protein>
    <recommendedName>
        <fullName evidence="5">DUF3300 domain-containing protein</fullName>
    </recommendedName>
</protein>
<organism evidence="3 4">
    <name type="scientific">Formosimonas limnophila</name>
    <dbReference type="NCBI Taxonomy" id="1384487"/>
    <lineage>
        <taxon>Bacteria</taxon>
        <taxon>Pseudomonadati</taxon>
        <taxon>Pseudomonadota</taxon>
        <taxon>Betaproteobacteria</taxon>
        <taxon>Burkholderiales</taxon>
        <taxon>Burkholderiaceae</taxon>
        <taxon>Formosimonas</taxon>
    </lineage>
</organism>
<dbReference type="EMBL" id="BMZG01000007">
    <property type="protein sequence ID" value="GHA74586.1"/>
    <property type="molecule type" value="Genomic_DNA"/>
</dbReference>
<feature type="chain" id="PRO_5035165076" description="DUF3300 domain-containing protein" evidence="2">
    <location>
        <begin position="21"/>
        <end position="274"/>
    </location>
</feature>
<sequence length="274" mass="31143">MKIKFLTACALLVLNFAAFSKDTAVAVATNKVGDNLNLELVSAEFGAAKDLEDFERRLNDPKSKVSNLDLNNDGQVDYLIVSERKGTNVHYVDIDASIGKDKKQTVATIEVENNSSNKSVRIVGETSIYGSEYVYIPTYVSPPVFFTLFWAATYQPWYSPWHWGYYPPIYHPWGVRPISVYHNDVNVNINKQNNVIVRKDNNTLNVERNNSVRQTNVERTNSINKSAEKSNIEAMSSAERKAEARQRIESRQRVNSNINNNRTPAVRTAPIRRR</sequence>
<reference evidence="3" key="2">
    <citation type="submission" date="2020-09" db="EMBL/GenBank/DDBJ databases">
        <authorList>
            <person name="Sun Q."/>
            <person name="Kim S."/>
        </authorList>
    </citation>
    <scope>NUCLEOTIDE SEQUENCE</scope>
    <source>
        <strain evidence="3">KCTC 32501</strain>
    </source>
</reference>
<dbReference type="Proteomes" id="UP000614287">
    <property type="component" value="Unassembled WGS sequence"/>
</dbReference>
<name>A0A8J3CN88_9BURK</name>
<reference evidence="3" key="1">
    <citation type="journal article" date="2014" name="Int. J. Syst. Evol. Microbiol.">
        <title>Complete genome sequence of Corynebacterium casei LMG S-19264T (=DSM 44701T), isolated from a smear-ripened cheese.</title>
        <authorList>
            <consortium name="US DOE Joint Genome Institute (JGI-PGF)"/>
            <person name="Walter F."/>
            <person name="Albersmeier A."/>
            <person name="Kalinowski J."/>
            <person name="Ruckert C."/>
        </authorList>
    </citation>
    <scope>NUCLEOTIDE SEQUENCE</scope>
    <source>
        <strain evidence="3">KCTC 32501</strain>
    </source>
</reference>
<keyword evidence="2" id="KW-0732">Signal</keyword>
<dbReference type="AlphaFoldDB" id="A0A8J3CN88"/>